<evidence type="ECO:0000256" key="3">
    <source>
        <dbReference type="ARBA" id="ARBA00022989"/>
    </source>
</evidence>
<keyword evidence="3 5" id="KW-1133">Transmembrane helix</keyword>
<protein>
    <recommendedName>
        <fullName evidence="6">MARVEL domain-containing protein</fullName>
    </recommendedName>
</protein>
<feature type="transmembrane region" description="Helical" evidence="5">
    <location>
        <begin position="86"/>
        <end position="106"/>
    </location>
</feature>
<dbReference type="Pfam" id="PF01284">
    <property type="entry name" value="MARVEL"/>
    <property type="match status" value="1"/>
</dbReference>
<accession>A0A8H3HHN3</accession>
<comment type="subcellular location">
    <subcellularLocation>
        <location evidence="1">Membrane</location>
        <topology evidence="1">Multi-pass membrane protein</topology>
    </subcellularLocation>
</comment>
<reference evidence="7" key="1">
    <citation type="submission" date="2021-01" db="EMBL/GenBank/DDBJ databases">
        <authorList>
            <person name="Kaushik A."/>
        </authorList>
    </citation>
    <scope>NUCLEOTIDE SEQUENCE</scope>
    <source>
        <strain evidence="7">Type strain: AG8-Rh-89/</strain>
    </source>
</reference>
<evidence type="ECO:0000313" key="8">
    <source>
        <dbReference type="Proteomes" id="UP000663850"/>
    </source>
</evidence>
<organism evidence="7 8">
    <name type="scientific">Rhizoctonia solani</name>
    <dbReference type="NCBI Taxonomy" id="456999"/>
    <lineage>
        <taxon>Eukaryota</taxon>
        <taxon>Fungi</taxon>
        <taxon>Dikarya</taxon>
        <taxon>Basidiomycota</taxon>
        <taxon>Agaricomycotina</taxon>
        <taxon>Agaricomycetes</taxon>
        <taxon>Cantharellales</taxon>
        <taxon>Ceratobasidiaceae</taxon>
        <taxon>Rhizoctonia</taxon>
    </lineage>
</organism>
<evidence type="ECO:0000256" key="4">
    <source>
        <dbReference type="ARBA" id="ARBA00023136"/>
    </source>
</evidence>
<dbReference type="GO" id="GO:0016020">
    <property type="term" value="C:membrane"/>
    <property type="evidence" value="ECO:0007669"/>
    <property type="project" value="UniProtKB-SubCell"/>
</dbReference>
<feature type="transmembrane region" description="Helical" evidence="5">
    <location>
        <begin position="21"/>
        <end position="44"/>
    </location>
</feature>
<gene>
    <name evidence="7" type="ORF">RDB_LOCUS113678</name>
</gene>
<evidence type="ECO:0000256" key="5">
    <source>
        <dbReference type="SAM" id="Phobius"/>
    </source>
</evidence>
<dbReference type="AlphaFoldDB" id="A0A8H3HHN3"/>
<feature type="domain" description="MARVEL" evidence="6">
    <location>
        <begin position="30"/>
        <end position="156"/>
    </location>
</feature>
<evidence type="ECO:0000256" key="2">
    <source>
        <dbReference type="ARBA" id="ARBA00022692"/>
    </source>
</evidence>
<dbReference type="Proteomes" id="UP000663850">
    <property type="component" value="Unassembled WGS sequence"/>
</dbReference>
<comment type="caution">
    <text evidence="7">The sequence shown here is derived from an EMBL/GenBank/DDBJ whole genome shotgun (WGS) entry which is preliminary data.</text>
</comment>
<keyword evidence="4 5" id="KW-0472">Membrane</keyword>
<evidence type="ECO:0000256" key="1">
    <source>
        <dbReference type="ARBA" id="ARBA00004141"/>
    </source>
</evidence>
<sequence length="228" mass="24904">MRDPRTLQPPSLIPMALFNTLRLASFATVLAFSLIVLGISGYWVSLLAGVATGFATSSSFSLAVSVITWAFMFPILLVGALRRGSFLSWVAIELGICGFLWILWIASASYTTSMVAGLTLNCDLALSTEVESVCRQYQAIQAFSWLIWLILFAYIVLVIVFVVKAMNKGQSVWTMEITDLSTAGSDSGTDGSTIAASNYTGKTPQPNHYQQPQYNQPVQQYHPQVAQV</sequence>
<feature type="transmembrane region" description="Helical" evidence="5">
    <location>
        <begin position="145"/>
        <end position="163"/>
    </location>
</feature>
<evidence type="ECO:0000259" key="6">
    <source>
        <dbReference type="Pfam" id="PF01284"/>
    </source>
</evidence>
<dbReference type="EMBL" id="CAJMWZ010006177">
    <property type="protein sequence ID" value="CAE6517188.1"/>
    <property type="molecule type" value="Genomic_DNA"/>
</dbReference>
<name>A0A8H3HHN3_9AGAM</name>
<proteinExistence type="predicted"/>
<keyword evidence="2 5" id="KW-0812">Transmembrane</keyword>
<evidence type="ECO:0000313" key="7">
    <source>
        <dbReference type="EMBL" id="CAE6517188.1"/>
    </source>
</evidence>
<dbReference type="InterPro" id="IPR008253">
    <property type="entry name" value="Marvel"/>
</dbReference>
<feature type="transmembrane region" description="Helical" evidence="5">
    <location>
        <begin position="59"/>
        <end position="79"/>
    </location>
</feature>